<dbReference type="GO" id="GO:0015288">
    <property type="term" value="F:porin activity"/>
    <property type="evidence" value="ECO:0007669"/>
    <property type="project" value="UniProtKB-KW"/>
</dbReference>
<feature type="signal peptide" evidence="11">
    <location>
        <begin position="1"/>
        <end position="19"/>
    </location>
</feature>
<evidence type="ECO:0000256" key="7">
    <source>
        <dbReference type="ARBA" id="ARBA00023065"/>
    </source>
</evidence>
<proteinExistence type="predicted"/>
<dbReference type="AlphaFoldDB" id="A0AAV2VV24"/>
<evidence type="ECO:0000256" key="3">
    <source>
        <dbReference type="ARBA" id="ARBA00022448"/>
    </source>
</evidence>
<evidence type="ECO:0000256" key="6">
    <source>
        <dbReference type="ARBA" id="ARBA00022729"/>
    </source>
</evidence>
<feature type="chain" id="PRO_5043999504" evidence="11">
    <location>
        <begin position="20"/>
        <end position="321"/>
    </location>
</feature>
<evidence type="ECO:0000313" key="14">
    <source>
        <dbReference type="Proteomes" id="UP000018211"/>
    </source>
</evidence>
<keyword evidence="5" id="KW-0812">Transmembrane</keyword>
<dbReference type="EMBL" id="CAOF01000142">
    <property type="protein sequence ID" value="CCO48328.1"/>
    <property type="molecule type" value="Genomic_DNA"/>
</dbReference>
<keyword evidence="6 11" id="KW-0732">Signal</keyword>
<evidence type="ECO:0000256" key="11">
    <source>
        <dbReference type="SAM" id="SignalP"/>
    </source>
</evidence>
<accession>A0AAV2VV24</accession>
<keyword evidence="7" id="KW-0406">Ion transport</keyword>
<protein>
    <submittedName>
        <fullName evidence="13">OMPH_PHOPR Porin-like protein H</fullName>
    </submittedName>
</protein>
<comment type="subcellular location">
    <subcellularLocation>
        <location evidence="1">Cell outer membrane</location>
        <topology evidence="1">Multi-pass membrane protein</topology>
    </subcellularLocation>
</comment>
<evidence type="ECO:0000313" key="13">
    <source>
        <dbReference type="EMBL" id="CCO48328.1"/>
    </source>
</evidence>
<keyword evidence="9" id="KW-0472">Membrane</keyword>
<keyword evidence="4" id="KW-1134">Transmembrane beta strand</keyword>
<evidence type="ECO:0000256" key="9">
    <source>
        <dbReference type="ARBA" id="ARBA00023136"/>
    </source>
</evidence>
<dbReference type="InterPro" id="IPR023614">
    <property type="entry name" value="Porin_dom_sf"/>
</dbReference>
<evidence type="ECO:0000256" key="10">
    <source>
        <dbReference type="ARBA" id="ARBA00023237"/>
    </source>
</evidence>
<comment type="caution">
    <text evidence="13">The sequence shown here is derived from an EMBL/GenBank/DDBJ whole genome shotgun (WGS) entry which is preliminary data.</text>
</comment>
<evidence type="ECO:0000256" key="4">
    <source>
        <dbReference type="ARBA" id="ARBA00022452"/>
    </source>
</evidence>
<evidence type="ECO:0000256" key="2">
    <source>
        <dbReference type="ARBA" id="ARBA00011233"/>
    </source>
</evidence>
<evidence type="ECO:0000256" key="1">
    <source>
        <dbReference type="ARBA" id="ARBA00004571"/>
    </source>
</evidence>
<comment type="subunit">
    <text evidence="2">Homotrimer.</text>
</comment>
<evidence type="ECO:0000256" key="8">
    <source>
        <dbReference type="ARBA" id="ARBA00023114"/>
    </source>
</evidence>
<dbReference type="Proteomes" id="UP000018211">
    <property type="component" value="Unassembled WGS sequence"/>
</dbReference>
<evidence type="ECO:0000256" key="5">
    <source>
        <dbReference type="ARBA" id="ARBA00022692"/>
    </source>
</evidence>
<dbReference type="Pfam" id="PF13609">
    <property type="entry name" value="Porin_4"/>
    <property type="match status" value="1"/>
</dbReference>
<dbReference type="GO" id="GO:0009279">
    <property type="term" value="C:cell outer membrane"/>
    <property type="evidence" value="ECO:0007669"/>
    <property type="project" value="UniProtKB-SubCell"/>
</dbReference>
<keyword evidence="3" id="KW-0813">Transport</keyword>
<dbReference type="Gene3D" id="2.40.160.10">
    <property type="entry name" value="Porin"/>
    <property type="match status" value="1"/>
</dbReference>
<dbReference type="SUPFAM" id="SSF56935">
    <property type="entry name" value="Porins"/>
    <property type="match status" value="1"/>
</dbReference>
<dbReference type="GO" id="GO:0046930">
    <property type="term" value="C:pore complex"/>
    <property type="evidence" value="ECO:0007669"/>
    <property type="project" value="UniProtKB-KW"/>
</dbReference>
<dbReference type="PANTHER" id="PTHR34501:SF9">
    <property type="entry name" value="MAJOR OUTER MEMBRANE PROTEIN P.IA"/>
    <property type="match status" value="1"/>
</dbReference>
<feature type="domain" description="Porin" evidence="12">
    <location>
        <begin position="7"/>
        <end position="308"/>
    </location>
</feature>
<organism evidence="13 14">
    <name type="scientific">Vibrio nigripulchritudo SOn1</name>
    <dbReference type="NCBI Taxonomy" id="1238450"/>
    <lineage>
        <taxon>Bacteria</taxon>
        <taxon>Pseudomonadati</taxon>
        <taxon>Pseudomonadota</taxon>
        <taxon>Gammaproteobacteria</taxon>
        <taxon>Vibrionales</taxon>
        <taxon>Vibrionaceae</taxon>
        <taxon>Vibrio</taxon>
    </lineage>
</organism>
<keyword evidence="8" id="KW-0626">Porin</keyword>
<evidence type="ECO:0000259" key="12">
    <source>
        <dbReference type="Pfam" id="PF13609"/>
    </source>
</evidence>
<dbReference type="RefSeq" id="WP_022612843.1">
    <property type="nucleotide sequence ID" value="NZ_LK391965.1"/>
</dbReference>
<name>A0AAV2VV24_9VIBR</name>
<reference evidence="13 14" key="1">
    <citation type="journal article" date="2013" name="ISME J.">
        <title>Comparative genomics of pathogenic lineages of Vibrio nigripulchritudo identifies virulence-associated traits.</title>
        <authorList>
            <person name="Goudenege D."/>
            <person name="Labreuche Y."/>
            <person name="Krin E."/>
            <person name="Ansquer D."/>
            <person name="Mangenot S."/>
            <person name="Calteau A."/>
            <person name="Medigue C."/>
            <person name="Mazel D."/>
            <person name="Polz M.F."/>
            <person name="Le Roux F."/>
        </authorList>
    </citation>
    <scope>NUCLEOTIDE SEQUENCE [LARGE SCALE GENOMIC DNA]</scope>
    <source>
        <strain evidence="13 14">SOn1</strain>
    </source>
</reference>
<dbReference type="GO" id="GO:0006811">
    <property type="term" value="P:monoatomic ion transport"/>
    <property type="evidence" value="ECO:0007669"/>
    <property type="project" value="UniProtKB-KW"/>
</dbReference>
<dbReference type="InterPro" id="IPR050298">
    <property type="entry name" value="Gram-neg_bact_OMP"/>
</dbReference>
<keyword evidence="10" id="KW-0998">Cell outer membrane</keyword>
<gene>
    <name evidence="13" type="ORF">VIBNISOn1_50002</name>
</gene>
<dbReference type="PANTHER" id="PTHR34501">
    <property type="entry name" value="PROTEIN YDDL-RELATED"/>
    <property type="match status" value="1"/>
</dbReference>
<sequence>MKKTLVALAVMAVAGSANAGIELYNKDGITVNMKGDVEVRYKKAKTKDAELQQEIDDADFGFDTRYAVNDATQVGFYWEFSAIENDRADTGKADYGDVYVGFYNDQLGTLKVGKLATQLDDAGVGSDHLFGVNSFVDAADVAGDEAIRYDLDKGDFYFGFGLMQDKHNNKGLGEDGSLVDLKVGYRGLKDFDFTGFFGQAKFKGHATKDKQSLAALEARYSGIENVGLEAGFYSVSSTPLTGDKNTDNTFALAADYAMNDWTFAGGFSSTQYDAEGKDNLNTWFVNAGYGIAPSTTAYVEIGGDNDDANEVGYGVGIKASF</sequence>
<dbReference type="InterPro" id="IPR033900">
    <property type="entry name" value="Gram_neg_porin_domain"/>
</dbReference>